<evidence type="ECO:0000313" key="2">
    <source>
        <dbReference type="Proteomes" id="UP000011083"/>
    </source>
</evidence>
<sequence>MSRAGVQLTIDDERDILFDADKPFSMVYEELYLAAMRRNRSKGMKEPQVKGVIADMVRRQLRPNDFHRRLMTTSGCRHVLTTNYDYNLEEACTGQLDPVERVPFVNETVHSLFRRHEVPLKEGSDDKVSVWHLHGEAMKPSTMLLGYEHYASYLNKVRGYVVDGLAYQSLPPEYNGTLRPLVRRVAKQTKQSGTSTTSTIKPLIYSAQHTYPLDVISWVDLFFSTDLYILGHGMDMVELHLWWLFVFRARTKISGNKLRIENTITYLTPSFLATTEPERRKCALLRSYDVHVHQVQVPPNDWHAFYDQALEHLRASRPTPT</sequence>
<dbReference type="GeneID" id="14916251"/>
<evidence type="ECO:0000313" key="1">
    <source>
        <dbReference type="EMBL" id="ELR15526.1"/>
    </source>
</evidence>
<accession>L8GTT5</accession>
<gene>
    <name evidence="1" type="ORF">ACA1_163640</name>
</gene>
<protein>
    <submittedName>
        <fullName evidence="1">Uncharacterized protein</fullName>
    </submittedName>
</protein>
<dbReference type="RefSeq" id="XP_004337539.1">
    <property type="nucleotide sequence ID" value="XM_004337491.1"/>
</dbReference>
<reference evidence="1 2" key="1">
    <citation type="journal article" date="2013" name="Genome Biol.">
        <title>Genome of Acanthamoeba castellanii highlights extensive lateral gene transfer and early evolution of tyrosine kinase signaling.</title>
        <authorList>
            <person name="Clarke M."/>
            <person name="Lohan A.J."/>
            <person name="Liu B."/>
            <person name="Lagkouvardos I."/>
            <person name="Roy S."/>
            <person name="Zafar N."/>
            <person name="Bertelli C."/>
            <person name="Schilde C."/>
            <person name="Kianianmomeni A."/>
            <person name="Burglin T.R."/>
            <person name="Frech C."/>
            <person name="Turcotte B."/>
            <person name="Kopec K.O."/>
            <person name="Synnott J.M."/>
            <person name="Choo C."/>
            <person name="Paponov I."/>
            <person name="Finkler A."/>
            <person name="Soon Heng Tan C."/>
            <person name="Hutchins A.P."/>
            <person name="Weinmeier T."/>
            <person name="Rattei T."/>
            <person name="Chu J.S."/>
            <person name="Gimenez G."/>
            <person name="Irimia M."/>
            <person name="Rigden D.J."/>
            <person name="Fitzpatrick D.A."/>
            <person name="Lorenzo-Morales J."/>
            <person name="Bateman A."/>
            <person name="Chiu C.H."/>
            <person name="Tang P."/>
            <person name="Hegemann P."/>
            <person name="Fromm H."/>
            <person name="Raoult D."/>
            <person name="Greub G."/>
            <person name="Miranda-Saavedra D."/>
            <person name="Chen N."/>
            <person name="Nash P."/>
            <person name="Ginger M.L."/>
            <person name="Horn M."/>
            <person name="Schaap P."/>
            <person name="Caler L."/>
            <person name="Loftus B."/>
        </authorList>
    </citation>
    <scope>NUCLEOTIDE SEQUENCE [LARGE SCALE GENOMIC DNA]</scope>
    <source>
        <strain evidence="1 2">Neff</strain>
    </source>
</reference>
<dbReference type="KEGG" id="acan:ACA1_163640"/>
<dbReference type="Proteomes" id="UP000011083">
    <property type="component" value="Unassembled WGS sequence"/>
</dbReference>
<organism evidence="1 2">
    <name type="scientific">Acanthamoeba castellanii (strain ATCC 30010 / Neff)</name>
    <dbReference type="NCBI Taxonomy" id="1257118"/>
    <lineage>
        <taxon>Eukaryota</taxon>
        <taxon>Amoebozoa</taxon>
        <taxon>Discosea</taxon>
        <taxon>Longamoebia</taxon>
        <taxon>Centramoebida</taxon>
        <taxon>Acanthamoebidae</taxon>
        <taxon>Acanthamoeba</taxon>
    </lineage>
</organism>
<dbReference type="AlphaFoldDB" id="L8GTT5"/>
<keyword evidence="2" id="KW-1185">Reference proteome</keyword>
<dbReference type="EMBL" id="KB008026">
    <property type="protein sequence ID" value="ELR15526.1"/>
    <property type="molecule type" value="Genomic_DNA"/>
</dbReference>
<proteinExistence type="predicted"/>
<name>L8GTT5_ACACF</name>
<dbReference type="Pfam" id="PF13289">
    <property type="entry name" value="SIR2_2"/>
    <property type="match status" value="1"/>
</dbReference>
<dbReference type="VEuPathDB" id="AmoebaDB:ACA1_163640"/>